<accession>A0A6S7ZJR8</accession>
<dbReference type="EMBL" id="HBIN01001536">
    <property type="protein sequence ID" value="CAE0430579.1"/>
    <property type="molecule type" value="Transcribed_RNA"/>
</dbReference>
<dbReference type="Pfam" id="PF10602">
    <property type="entry name" value="RPN7"/>
    <property type="match status" value="1"/>
</dbReference>
<dbReference type="Pfam" id="PF01399">
    <property type="entry name" value="PCI"/>
    <property type="match status" value="1"/>
</dbReference>
<keyword evidence="4" id="KW-0963">Cytoplasm</keyword>
<keyword evidence="5" id="KW-0736">Signalosome</keyword>
<evidence type="ECO:0000313" key="9">
    <source>
        <dbReference type="EMBL" id="CAE0430579.1"/>
    </source>
</evidence>
<dbReference type="InterPro" id="IPR036390">
    <property type="entry name" value="WH_DNA-bd_sf"/>
</dbReference>
<comment type="subcellular location">
    <subcellularLocation>
        <location evidence="2">Cytoplasm</location>
    </subcellularLocation>
    <subcellularLocation>
        <location evidence="1">Nucleus</location>
    </subcellularLocation>
</comment>
<dbReference type="InterPro" id="IPR045135">
    <property type="entry name" value="Rpn7_N"/>
</dbReference>
<reference evidence="10" key="1">
    <citation type="submission" date="2021-01" db="EMBL/GenBank/DDBJ databases">
        <authorList>
            <person name="Corre E."/>
            <person name="Pelletier E."/>
            <person name="Niang G."/>
            <person name="Scheremetjew M."/>
            <person name="Finn R."/>
            <person name="Kale V."/>
            <person name="Holt S."/>
            <person name="Cochrane G."/>
            <person name="Meng A."/>
            <person name="Brown T."/>
            <person name="Cohen L."/>
        </authorList>
    </citation>
    <scope>NUCLEOTIDE SEQUENCE</scope>
    <source>
        <strain evidence="10">GSBS06</strain>
    </source>
</reference>
<dbReference type="PROSITE" id="PS50250">
    <property type="entry name" value="PCI"/>
    <property type="match status" value="1"/>
</dbReference>
<protein>
    <recommendedName>
        <fullName evidence="8">PCI domain-containing protein</fullName>
    </recommendedName>
</protein>
<feature type="domain" description="PCI" evidence="8">
    <location>
        <begin position="219"/>
        <end position="409"/>
    </location>
</feature>
<dbReference type="PANTHER" id="PTHR14145">
    <property type="entry name" value="26S PROTESOME SUBUNIT 6"/>
    <property type="match status" value="1"/>
</dbReference>
<evidence type="ECO:0000256" key="6">
    <source>
        <dbReference type="ARBA" id="ARBA00023242"/>
    </source>
</evidence>
<dbReference type="AlphaFoldDB" id="A0A6S7ZJR8"/>
<sequence length="476" mass="54186">MSFDLEAYSARYKGHTKARRLLFIATKLPEYREEAFKMAVDYCKKGDPKDLEDSRGTARAILNCKLTHVYQEIYSNSNVDTYGKLLSLVSYDKAWVASAEKVERELFHLLEKQLEEASSHNIKESIRMALTDLGDFHYARGDMENALKRYARTRDYCTNSPHIIAMCLNVIRVCIESKKFTTALNYIPKAEQVLKQPADKVIGGKLKAAAGLAALSNKKYYEAAEFLISIPSELSDKFSDIIAAEDIALYGGICSLATFSRQELKKKVIENPTFRSFLELSPRVRELIHSFHESNYASLLNLMKDLETDIKLDIYLSQHLTCLYQQIRDRALIQYVSPYSSVCLKRMSKIFQTDVNSIESELAKLIMGDDYERHKNQSENESNKSNVQVNIQARIDSHNKVLFARHADDDQRQLTYLKALQTGEDFCLEAHASILRINLGRAGITYEGVENPKSQSQSQSQTSINEETAQNVSMDL</sequence>
<proteinExistence type="inferred from homology"/>
<dbReference type="SUPFAM" id="SSF46785">
    <property type="entry name" value="Winged helix' DNA-binding domain"/>
    <property type="match status" value="1"/>
</dbReference>
<dbReference type="InterPro" id="IPR011990">
    <property type="entry name" value="TPR-like_helical_dom_sf"/>
</dbReference>
<evidence type="ECO:0000256" key="3">
    <source>
        <dbReference type="ARBA" id="ARBA00008793"/>
    </source>
</evidence>
<feature type="compositionally biased region" description="Polar residues" evidence="7">
    <location>
        <begin position="462"/>
        <end position="476"/>
    </location>
</feature>
<evidence type="ECO:0000256" key="7">
    <source>
        <dbReference type="SAM" id="MobiDB-lite"/>
    </source>
</evidence>
<dbReference type="GO" id="GO:0005737">
    <property type="term" value="C:cytoplasm"/>
    <property type="evidence" value="ECO:0007669"/>
    <property type="project" value="UniProtKB-SubCell"/>
</dbReference>
<dbReference type="SUPFAM" id="SSF48452">
    <property type="entry name" value="TPR-like"/>
    <property type="match status" value="1"/>
</dbReference>
<dbReference type="GO" id="GO:0008180">
    <property type="term" value="C:COP9 signalosome"/>
    <property type="evidence" value="ECO:0007669"/>
    <property type="project" value="UniProtKB-KW"/>
</dbReference>
<name>A0A6S7ZJR8_9STRA</name>
<evidence type="ECO:0000256" key="1">
    <source>
        <dbReference type="ARBA" id="ARBA00004123"/>
    </source>
</evidence>
<organism evidence="10">
    <name type="scientific">Aplanochytrium stocchinoi</name>
    <dbReference type="NCBI Taxonomy" id="215587"/>
    <lineage>
        <taxon>Eukaryota</taxon>
        <taxon>Sar</taxon>
        <taxon>Stramenopiles</taxon>
        <taxon>Bigyra</taxon>
        <taxon>Labyrinthulomycetes</taxon>
        <taxon>Thraustochytrida</taxon>
        <taxon>Thraustochytriidae</taxon>
        <taxon>Aplanochytrium</taxon>
    </lineage>
</organism>
<evidence type="ECO:0000256" key="4">
    <source>
        <dbReference type="ARBA" id="ARBA00022490"/>
    </source>
</evidence>
<evidence type="ECO:0000259" key="8">
    <source>
        <dbReference type="PROSITE" id="PS50250"/>
    </source>
</evidence>
<gene>
    <name evidence="9" type="ORF">ASTO00021_LOCUS924</name>
    <name evidence="10" type="ORF">ASTO00021_LOCUS925</name>
</gene>
<evidence type="ECO:0000256" key="5">
    <source>
        <dbReference type="ARBA" id="ARBA00022790"/>
    </source>
</evidence>
<keyword evidence="6" id="KW-0539">Nucleus</keyword>
<evidence type="ECO:0000256" key="2">
    <source>
        <dbReference type="ARBA" id="ARBA00004496"/>
    </source>
</evidence>
<comment type="similarity">
    <text evidence="3">Belongs to the CSN1 family.</text>
</comment>
<evidence type="ECO:0000313" key="10">
    <source>
        <dbReference type="EMBL" id="CAE0430580.1"/>
    </source>
</evidence>
<dbReference type="InterPro" id="IPR019585">
    <property type="entry name" value="Rpn7/CSN1"/>
</dbReference>
<feature type="region of interest" description="Disordered" evidence="7">
    <location>
        <begin position="450"/>
        <end position="476"/>
    </location>
</feature>
<dbReference type="SMART" id="SM00088">
    <property type="entry name" value="PINT"/>
    <property type="match status" value="1"/>
</dbReference>
<dbReference type="PANTHER" id="PTHR14145:SF2">
    <property type="entry name" value="COP9 SIGNALOSOME COMPLEX SUBUNIT 1"/>
    <property type="match status" value="1"/>
</dbReference>
<dbReference type="EMBL" id="HBIN01001537">
    <property type="protein sequence ID" value="CAE0430580.1"/>
    <property type="molecule type" value="Transcribed_RNA"/>
</dbReference>
<dbReference type="InterPro" id="IPR000717">
    <property type="entry name" value="PCI_dom"/>
</dbReference>
<dbReference type="Gene3D" id="1.25.40.570">
    <property type="match status" value="1"/>
</dbReference>